<evidence type="ECO:0000313" key="1">
    <source>
        <dbReference type="EMBL" id="TWU44393.1"/>
    </source>
</evidence>
<dbReference type="AlphaFoldDB" id="A0A5C6E3Z9"/>
<evidence type="ECO:0000313" key="2">
    <source>
        <dbReference type="Proteomes" id="UP000315471"/>
    </source>
</evidence>
<sequence>MEGKVSVTNGVVHGIFDDFPRPEAAANPASKTAFLRGFQISFHCHRYKNFI</sequence>
<accession>A0A5C6E3Z9</accession>
<reference evidence="1 2" key="1">
    <citation type="submission" date="2019-02" db="EMBL/GenBank/DDBJ databases">
        <title>Deep-cultivation of Planctomycetes and their phenomic and genomic characterization uncovers novel biology.</title>
        <authorList>
            <person name="Wiegand S."/>
            <person name="Jogler M."/>
            <person name="Boedeker C."/>
            <person name="Pinto D."/>
            <person name="Vollmers J."/>
            <person name="Rivas-Marin E."/>
            <person name="Kohn T."/>
            <person name="Peeters S.H."/>
            <person name="Heuer A."/>
            <person name="Rast P."/>
            <person name="Oberbeckmann S."/>
            <person name="Bunk B."/>
            <person name="Jeske O."/>
            <person name="Meyerdierks A."/>
            <person name="Storesund J.E."/>
            <person name="Kallscheuer N."/>
            <person name="Luecker S."/>
            <person name="Lage O.M."/>
            <person name="Pohl T."/>
            <person name="Merkel B.J."/>
            <person name="Hornburger P."/>
            <person name="Mueller R.-W."/>
            <person name="Bruemmer F."/>
            <person name="Labrenz M."/>
            <person name="Spormann A.M."/>
            <person name="Op Den Camp H."/>
            <person name="Overmann J."/>
            <person name="Amann R."/>
            <person name="Jetten M.S.M."/>
            <person name="Mascher T."/>
            <person name="Medema M.H."/>
            <person name="Devos D.P."/>
            <person name="Kaster A.-K."/>
            <person name="Ovreas L."/>
            <person name="Rohde M."/>
            <person name="Galperin M.Y."/>
            <person name="Jogler C."/>
        </authorList>
    </citation>
    <scope>NUCLEOTIDE SEQUENCE [LARGE SCALE GENOMIC DNA]</scope>
    <source>
        <strain evidence="1 2">Q31b</strain>
    </source>
</reference>
<gene>
    <name evidence="1" type="ORF">Q31b_19290</name>
</gene>
<keyword evidence="2" id="KW-1185">Reference proteome</keyword>
<comment type="caution">
    <text evidence="1">The sequence shown here is derived from an EMBL/GenBank/DDBJ whole genome shotgun (WGS) entry which is preliminary data.</text>
</comment>
<protein>
    <submittedName>
        <fullName evidence="1">Uncharacterized protein</fullName>
    </submittedName>
</protein>
<proteinExistence type="predicted"/>
<dbReference type="Proteomes" id="UP000315471">
    <property type="component" value="Unassembled WGS sequence"/>
</dbReference>
<organism evidence="1 2">
    <name type="scientific">Novipirellula aureliae</name>
    <dbReference type="NCBI Taxonomy" id="2527966"/>
    <lineage>
        <taxon>Bacteria</taxon>
        <taxon>Pseudomonadati</taxon>
        <taxon>Planctomycetota</taxon>
        <taxon>Planctomycetia</taxon>
        <taxon>Pirellulales</taxon>
        <taxon>Pirellulaceae</taxon>
        <taxon>Novipirellula</taxon>
    </lineage>
</organism>
<dbReference type="EMBL" id="SJPY01000002">
    <property type="protein sequence ID" value="TWU44393.1"/>
    <property type="molecule type" value="Genomic_DNA"/>
</dbReference>
<name>A0A5C6E3Z9_9BACT</name>